<dbReference type="Pfam" id="PF00023">
    <property type="entry name" value="Ank"/>
    <property type="match status" value="1"/>
</dbReference>
<feature type="repeat" description="ANK" evidence="3">
    <location>
        <begin position="78"/>
        <end position="114"/>
    </location>
</feature>
<keyword evidence="2 3" id="KW-0040">ANK repeat</keyword>
<reference evidence="5 6" key="1">
    <citation type="submission" date="2016-07" db="EMBL/GenBank/DDBJ databases">
        <title>Pervasive Adenine N6-methylation of Active Genes in Fungi.</title>
        <authorList>
            <consortium name="DOE Joint Genome Institute"/>
            <person name="Mondo S.J."/>
            <person name="Dannebaum R.O."/>
            <person name="Kuo R.C."/>
            <person name="Labutti K."/>
            <person name="Haridas S."/>
            <person name="Kuo A."/>
            <person name="Salamov A."/>
            <person name="Ahrendt S.R."/>
            <person name="Lipzen A."/>
            <person name="Sullivan W."/>
            <person name="Andreopoulos W.B."/>
            <person name="Clum A."/>
            <person name="Lindquist E."/>
            <person name="Daum C."/>
            <person name="Ramamoorthy G.K."/>
            <person name="Gryganskyi A."/>
            <person name="Culley D."/>
            <person name="Magnuson J.K."/>
            <person name="James T.Y."/>
            <person name="O'Malley M.A."/>
            <person name="Stajich J.E."/>
            <person name="Spatafora J.W."/>
            <person name="Visel A."/>
            <person name="Grigoriev I.V."/>
        </authorList>
    </citation>
    <scope>NUCLEOTIDE SEQUENCE [LARGE SCALE GENOMIC DNA]</scope>
    <source>
        <strain evidence="5 6">NRRL 3116</strain>
    </source>
</reference>
<keyword evidence="1" id="KW-0677">Repeat</keyword>
<gene>
    <name evidence="5" type="ORF">BCR41DRAFT_389831</name>
</gene>
<sequence length="165" mass="18020">MTEDGASNNELLLAACKEDNLEILDKVLSSDPSTFDINFTDGLGNTPLHYAARNASIECLEVLLYFDGIKVNIQDRLEGDTSLHKAAAYRDPTLALHMVVLLVKHGASLNVLNKLKQKPVDIAPSDTHGEVKEYLERAALSAQVDLRDIANDDDEDSDGVPSDDE</sequence>
<feature type="compositionally biased region" description="Acidic residues" evidence="4">
    <location>
        <begin position="151"/>
        <end position="165"/>
    </location>
</feature>
<dbReference type="EMBL" id="MCFF01000054">
    <property type="protein sequence ID" value="ORZ04863.1"/>
    <property type="molecule type" value="Genomic_DNA"/>
</dbReference>
<dbReference type="PANTHER" id="PTHR24171">
    <property type="entry name" value="ANKYRIN REPEAT DOMAIN-CONTAINING PROTEIN 39-RELATED"/>
    <property type="match status" value="1"/>
</dbReference>
<evidence type="ECO:0000256" key="4">
    <source>
        <dbReference type="SAM" id="MobiDB-lite"/>
    </source>
</evidence>
<dbReference type="AlphaFoldDB" id="A0A1Y2G9J4"/>
<dbReference type="FunCoup" id="A0A1Y2G9J4">
    <property type="interactions" value="21"/>
</dbReference>
<dbReference type="InterPro" id="IPR002110">
    <property type="entry name" value="Ankyrin_rpt"/>
</dbReference>
<evidence type="ECO:0000256" key="1">
    <source>
        <dbReference type="ARBA" id="ARBA00022737"/>
    </source>
</evidence>
<dbReference type="Proteomes" id="UP000193648">
    <property type="component" value="Unassembled WGS sequence"/>
</dbReference>
<keyword evidence="6" id="KW-1185">Reference proteome</keyword>
<evidence type="ECO:0000313" key="6">
    <source>
        <dbReference type="Proteomes" id="UP000193648"/>
    </source>
</evidence>
<protein>
    <submittedName>
        <fullName evidence="5">Ankyrin</fullName>
    </submittedName>
</protein>
<dbReference type="OrthoDB" id="9995210at2759"/>
<dbReference type="PROSITE" id="PS50088">
    <property type="entry name" value="ANK_REPEAT"/>
    <property type="match status" value="2"/>
</dbReference>
<dbReference type="InParanoid" id="A0A1Y2G9J4"/>
<dbReference type="PANTHER" id="PTHR24171:SF8">
    <property type="entry name" value="BRCA1-ASSOCIATED RING DOMAIN PROTEIN 1"/>
    <property type="match status" value="1"/>
</dbReference>
<dbReference type="Gene3D" id="1.25.40.20">
    <property type="entry name" value="Ankyrin repeat-containing domain"/>
    <property type="match status" value="1"/>
</dbReference>
<feature type="repeat" description="ANK" evidence="3">
    <location>
        <begin position="43"/>
        <end position="76"/>
    </location>
</feature>
<evidence type="ECO:0000256" key="2">
    <source>
        <dbReference type="ARBA" id="ARBA00023043"/>
    </source>
</evidence>
<evidence type="ECO:0000256" key="3">
    <source>
        <dbReference type="PROSITE-ProRule" id="PRU00023"/>
    </source>
</evidence>
<dbReference type="PRINTS" id="PR01415">
    <property type="entry name" value="ANKYRIN"/>
</dbReference>
<dbReference type="Pfam" id="PF12796">
    <property type="entry name" value="Ank_2"/>
    <property type="match status" value="1"/>
</dbReference>
<organism evidence="5 6">
    <name type="scientific">Lobosporangium transversale</name>
    <dbReference type="NCBI Taxonomy" id="64571"/>
    <lineage>
        <taxon>Eukaryota</taxon>
        <taxon>Fungi</taxon>
        <taxon>Fungi incertae sedis</taxon>
        <taxon>Mucoromycota</taxon>
        <taxon>Mortierellomycotina</taxon>
        <taxon>Mortierellomycetes</taxon>
        <taxon>Mortierellales</taxon>
        <taxon>Mortierellaceae</taxon>
        <taxon>Lobosporangium</taxon>
    </lineage>
</organism>
<dbReference type="RefSeq" id="XP_021876800.1">
    <property type="nucleotide sequence ID" value="XM_022028168.1"/>
</dbReference>
<dbReference type="GeneID" id="33570011"/>
<dbReference type="SUPFAM" id="SSF48403">
    <property type="entry name" value="Ankyrin repeat"/>
    <property type="match status" value="1"/>
</dbReference>
<dbReference type="PROSITE" id="PS50297">
    <property type="entry name" value="ANK_REP_REGION"/>
    <property type="match status" value="2"/>
</dbReference>
<dbReference type="SMART" id="SM00248">
    <property type="entry name" value="ANK"/>
    <property type="match status" value="3"/>
</dbReference>
<dbReference type="GO" id="GO:0004842">
    <property type="term" value="F:ubiquitin-protein transferase activity"/>
    <property type="evidence" value="ECO:0007669"/>
    <property type="project" value="TreeGrafter"/>
</dbReference>
<dbReference type="GO" id="GO:0085020">
    <property type="term" value="P:protein K6-linked ubiquitination"/>
    <property type="evidence" value="ECO:0007669"/>
    <property type="project" value="TreeGrafter"/>
</dbReference>
<proteinExistence type="predicted"/>
<accession>A0A1Y2G9J4</accession>
<dbReference type="InterPro" id="IPR036770">
    <property type="entry name" value="Ankyrin_rpt-contain_sf"/>
</dbReference>
<evidence type="ECO:0000313" key="5">
    <source>
        <dbReference type="EMBL" id="ORZ04863.1"/>
    </source>
</evidence>
<feature type="region of interest" description="Disordered" evidence="4">
    <location>
        <begin position="145"/>
        <end position="165"/>
    </location>
</feature>
<name>A0A1Y2G9J4_9FUNG</name>
<comment type="caution">
    <text evidence="5">The sequence shown here is derived from an EMBL/GenBank/DDBJ whole genome shotgun (WGS) entry which is preliminary data.</text>
</comment>
<dbReference type="STRING" id="64571.A0A1Y2G9J4"/>